<accession>A0ABZ2SLE4</accession>
<sequence length="225" mass="26594">MKQKYLYSLGVSFYAEKEMLRLAKQARKGWQFVKMNQLGFLVFEKAPIQEKQFAIDFYTGNQTQEEIDEYLEMYEASGWTYLSNYHKRYFYFMADPDTPNIFSDKASYAERLEVEQKWLFKNSFKTTIVGVIILALVTILLSYQLVEKNFFSGLFIGAGIGLFFFPLIYFIGGRLMRWRYKDRSEFFSNPEAFAKKQRFWLDTLFNLLLGAILGGLIGFIFGYFF</sequence>
<keyword evidence="3" id="KW-1185">Reference proteome</keyword>
<keyword evidence="1" id="KW-1133">Transmembrane helix</keyword>
<dbReference type="InterPro" id="IPR021359">
    <property type="entry name" value="DUF2812"/>
</dbReference>
<feature type="transmembrane region" description="Helical" evidence="1">
    <location>
        <begin position="204"/>
        <end position="224"/>
    </location>
</feature>
<organism evidence="2 3">
    <name type="scientific">Candidatus Enterococcus lowellii</name>
    <dbReference type="NCBI Taxonomy" id="2230877"/>
    <lineage>
        <taxon>Bacteria</taxon>
        <taxon>Bacillati</taxon>
        <taxon>Bacillota</taxon>
        <taxon>Bacilli</taxon>
        <taxon>Lactobacillales</taxon>
        <taxon>Enterococcaceae</taxon>
        <taxon>Enterococcus</taxon>
    </lineage>
</organism>
<reference evidence="2 3" key="2">
    <citation type="submission" date="2024-03" db="EMBL/GenBank/DDBJ databases">
        <title>The Genome Sequence of Enterococcus sp. DIV2402.</title>
        <authorList>
            <consortium name="The Broad Institute Genomics Platform"/>
            <consortium name="The Broad Institute Microbial Omics Core"/>
            <consortium name="The Broad Institute Genomic Center for Infectious Diseases"/>
            <person name="Earl A."/>
            <person name="Manson A."/>
            <person name="Gilmore M."/>
            <person name="Schwartman J."/>
            <person name="Shea T."/>
            <person name="Abouelleil A."/>
            <person name="Cao P."/>
            <person name="Chapman S."/>
            <person name="Cusick C."/>
            <person name="Young S."/>
            <person name="Neafsey D."/>
            <person name="Nusbaum C."/>
            <person name="Birren B."/>
        </authorList>
    </citation>
    <scope>NUCLEOTIDE SEQUENCE [LARGE SCALE GENOMIC DNA]</scope>
    <source>
        <strain evidence="2 3">DIV2402</strain>
    </source>
</reference>
<evidence type="ECO:0000313" key="3">
    <source>
        <dbReference type="Proteomes" id="UP000664701"/>
    </source>
</evidence>
<feature type="transmembrane region" description="Helical" evidence="1">
    <location>
        <begin position="126"/>
        <end position="145"/>
    </location>
</feature>
<dbReference type="Proteomes" id="UP000664701">
    <property type="component" value="Chromosome"/>
</dbReference>
<evidence type="ECO:0000313" key="2">
    <source>
        <dbReference type="EMBL" id="WYJ76665.1"/>
    </source>
</evidence>
<reference evidence="2 3" key="1">
    <citation type="submission" date="2021-03" db="EMBL/GenBank/DDBJ databases">
        <authorList>
            <person name="Gilmore M.S."/>
            <person name="Schwartzman J."/>
            <person name="Van Tyne D."/>
            <person name="Martin M."/>
            <person name="Earl A.M."/>
            <person name="Manson A.L."/>
            <person name="Straub T."/>
            <person name="Salamzade R."/>
            <person name="Saavedra J."/>
            <person name="Lebreton F."/>
            <person name="Prichula J."/>
            <person name="Schaufler K."/>
            <person name="Gaca A."/>
            <person name="Sgardioli B."/>
            <person name="Wagenaar J."/>
            <person name="Strong T."/>
        </authorList>
    </citation>
    <scope>NUCLEOTIDE SEQUENCE [LARGE SCALE GENOMIC DNA]</scope>
    <source>
        <strain evidence="2 3">DIV2402</strain>
    </source>
</reference>
<protein>
    <recommendedName>
        <fullName evidence="4">DUF2812 domain-containing protein</fullName>
    </recommendedName>
</protein>
<keyword evidence="1" id="KW-0812">Transmembrane</keyword>
<evidence type="ECO:0008006" key="4">
    <source>
        <dbReference type="Google" id="ProtNLM"/>
    </source>
</evidence>
<feature type="transmembrane region" description="Helical" evidence="1">
    <location>
        <begin position="151"/>
        <end position="171"/>
    </location>
</feature>
<keyword evidence="1" id="KW-0472">Membrane</keyword>
<dbReference type="EMBL" id="CP147251">
    <property type="protein sequence ID" value="WYJ76665.1"/>
    <property type="molecule type" value="Genomic_DNA"/>
</dbReference>
<dbReference type="RefSeq" id="WP_207941172.1">
    <property type="nucleotide sequence ID" value="NZ_CP147251.1"/>
</dbReference>
<gene>
    <name evidence="2" type="ORF">DOK78_001298</name>
</gene>
<name>A0ABZ2SLE4_9ENTE</name>
<evidence type="ECO:0000256" key="1">
    <source>
        <dbReference type="SAM" id="Phobius"/>
    </source>
</evidence>
<dbReference type="Pfam" id="PF11193">
    <property type="entry name" value="DUF2812"/>
    <property type="match status" value="1"/>
</dbReference>
<proteinExistence type="predicted"/>